<dbReference type="AlphaFoldDB" id="A0A553PS72"/>
<evidence type="ECO:0000256" key="11">
    <source>
        <dbReference type="ARBA" id="ARBA00022989"/>
    </source>
</evidence>
<name>A0A553PS72_TIGCA</name>
<evidence type="ECO:0000256" key="18">
    <source>
        <dbReference type="ARBA" id="ARBA00032181"/>
    </source>
</evidence>
<evidence type="ECO:0000256" key="3">
    <source>
        <dbReference type="ARBA" id="ARBA00004922"/>
    </source>
</evidence>
<dbReference type="PANTHER" id="PTHR46420:SF1">
    <property type="entry name" value="BETA-1,4-GLUCURONYLTRANSFERASE 1"/>
    <property type="match status" value="1"/>
</dbReference>
<keyword evidence="12" id="KW-0333">Golgi apparatus</keyword>
<keyword evidence="14" id="KW-0325">Glycoprotein</keyword>
<keyword evidence="9" id="KW-0479">Metal-binding</keyword>
<keyword evidence="22" id="KW-1185">Reference proteome</keyword>
<evidence type="ECO:0000256" key="19">
    <source>
        <dbReference type="ARBA" id="ARBA00033291"/>
    </source>
</evidence>
<evidence type="ECO:0000256" key="4">
    <source>
        <dbReference type="ARBA" id="ARBA00008539"/>
    </source>
</evidence>
<dbReference type="PANTHER" id="PTHR46420">
    <property type="entry name" value="BETA-1,4-GLUCURONYLTRANSFERASE 1"/>
    <property type="match status" value="1"/>
</dbReference>
<proteinExistence type="inferred from homology"/>
<dbReference type="STRING" id="6832.A0A553PS72"/>
<keyword evidence="6" id="KW-0328">Glycosyltransferase</keyword>
<dbReference type="GO" id="GO:0035269">
    <property type="term" value="P:protein O-linked glycosylation via mannose"/>
    <property type="evidence" value="ECO:0007669"/>
    <property type="project" value="TreeGrafter"/>
</dbReference>
<evidence type="ECO:0000313" key="22">
    <source>
        <dbReference type="Proteomes" id="UP000318571"/>
    </source>
</evidence>
<evidence type="ECO:0000256" key="1">
    <source>
        <dbReference type="ARBA" id="ARBA00001936"/>
    </source>
</evidence>
<keyword evidence="11" id="KW-1133">Transmembrane helix</keyword>
<evidence type="ECO:0000256" key="15">
    <source>
        <dbReference type="ARBA" id="ARBA00023211"/>
    </source>
</evidence>
<dbReference type="InterPro" id="IPR043189">
    <property type="entry name" value="B4GAT1"/>
</dbReference>
<evidence type="ECO:0000256" key="5">
    <source>
        <dbReference type="ARBA" id="ARBA00017962"/>
    </source>
</evidence>
<comment type="cofactor">
    <cofactor evidence="1">
        <name>Mn(2+)</name>
        <dbReference type="ChEBI" id="CHEBI:29035"/>
    </cofactor>
</comment>
<evidence type="ECO:0000256" key="17">
    <source>
        <dbReference type="ARBA" id="ARBA00032175"/>
    </source>
</evidence>
<evidence type="ECO:0000256" key="13">
    <source>
        <dbReference type="ARBA" id="ARBA00023136"/>
    </source>
</evidence>
<comment type="caution">
    <text evidence="21">The sequence shown here is derived from an EMBL/GenBank/DDBJ whole genome shotgun (WGS) entry which is preliminary data.</text>
</comment>
<evidence type="ECO:0000256" key="14">
    <source>
        <dbReference type="ARBA" id="ARBA00023180"/>
    </source>
</evidence>
<keyword evidence="7" id="KW-0808">Transferase</keyword>
<evidence type="ECO:0000256" key="10">
    <source>
        <dbReference type="ARBA" id="ARBA00022968"/>
    </source>
</evidence>
<reference evidence="21 22" key="1">
    <citation type="journal article" date="2018" name="Nat. Ecol. Evol.">
        <title>Genomic signatures of mitonuclear coevolution across populations of Tigriopus californicus.</title>
        <authorList>
            <person name="Barreto F.S."/>
            <person name="Watson E.T."/>
            <person name="Lima T.G."/>
            <person name="Willett C.S."/>
            <person name="Edmands S."/>
            <person name="Li W."/>
            <person name="Burton R.S."/>
        </authorList>
    </citation>
    <scope>NUCLEOTIDE SEQUENCE [LARGE SCALE GENOMIC DNA]</scope>
    <source>
        <strain evidence="21 22">San Diego</strain>
    </source>
</reference>
<evidence type="ECO:0000256" key="6">
    <source>
        <dbReference type="ARBA" id="ARBA00022676"/>
    </source>
</evidence>
<evidence type="ECO:0000256" key="7">
    <source>
        <dbReference type="ARBA" id="ARBA00022679"/>
    </source>
</evidence>
<keyword evidence="13" id="KW-0472">Membrane</keyword>
<evidence type="ECO:0000256" key="2">
    <source>
        <dbReference type="ARBA" id="ARBA00004323"/>
    </source>
</evidence>
<keyword evidence="8" id="KW-0812">Transmembrane</keyword>
<dbReference type="EMBL" id="VCGU01000001">
    <property type="protein sequence ID" value="TRY80529.1"/>
    <property type="molecule type" value="Genomic_DNA"/>
</dbReference>
<evidence type="ECO:0000313" key="21">
    <source>
        <dbReference type="EMBL" id="TRY80529.1"/>
    </source>
</evidence>
<keyword evidence="10" id="KW-0735">Signal-anchor</keyword>
<comment type="pathway">
    <text evidence="3">Protein modification; protein glycosylation.</text>
</comment>
<organism evidence="21 22">
    <name type="scientific">Tigriopus californicus</name>
    <name type="common">Marine copepod</name>
    <dbReference type="NCBI Taxonomy" id="6832"/>
    <lineage>
        <taxon>Eukaryota</taxon>
        <taxon>Metazoa</taxon>
        <taxon>Ecdysozoa</taxon>
        <taxon>Arthropoda</taxon>
        <taxon>Crustacea</taxon>
        <taxon>Multicrustacea</taxon>
        <taxon>Hexanauplia</taxon>
        <taxon>Copepoda</taxon>
        <taxon>Harpacticoida</taxon>
        <taxon>Harpacticidae</taxon>
        <taxon>Tigriopus</taxon>
    </lineage>
</organism>
<protein>
    <recommendedName>
        <fullName evidence="5">Beta-1,4-glucuronyltransferase 1</fullName>
    </recommendedName>
    <alternativeName>
        <fullName evidence="16">I-beta-1,3-N-acetylglucosaminyltransferase</fullName>
    </alternativeName>
    <alternativeName>
        <fullName evidence="19">N-acetyllactosaminide beta-1,3-N-acetylglucosaminyltransferase</fullName>
    </alternativeName>
    <alternativeName>
        <fullName evidence="17">Poly-N-acetyllactosamine extension enzyme</fullName>
    </alternativeName>
    <alternativeName>
        <fullName evidence="18">UDP-GlcNAc:betaGal beta-1,3-N-acetylglucosaminyltransferase 1</fullName>
    </alternativeName>
</protein>
<dbReference type="GO" id="GO:0046872">
    <property type="term" value="F:metal ion binding"/>
    <property type="evidence" value="ECO:0007669"/>
    <property type="project" value="UniProtKB-KW"/>
</dbReference>
<comment type="subcellular location">
    <subcellularLocation>
        <location evidence="2">Golgi apparatus membrane</location>
        <topology evidence="2">Single-pass type II membrane protein</topology>
    </subcellularLocation>
</comment>
<comment type="catalytic activity">
    <reaction evidence="20">
        <text>3-O-[beta-D-Xyl-(1-&gt;4)-Rib-ol-P-Rib-ol-P-3-beta-D-GalNAc-(1-&gt;3)-beta-D-GlcNAc-(1-&gt;4)-(O-6-P-alpha-D-Man)]-Thr-[protein] + UDP-alpha-D-glucuronate = 3-O-[beta-D-GlcA-(1-&gt;3)-beta-D-Xyl-(1-&gt;4)-Rib-ol-P-Rib-ol-P-3-beta-D-GalNAc-(1-&gt;3)-beta-D-GlcNAc-(1-&gt;4)-(O-6-P-alpha-D-Man)]-Thr-[protein] + UDP + H(+)</text>
        <dbReference type="Rhea" id="RHEA:46860"/>
        <dbReference type="Rhea" id="RHEA-COMP:15023"/>
        <dbReference type="Rhea" id="RHEA-COMP:17482"/>
        <dbReference type="ChEBI" id="CHEBI:15378"/>
        <dbReference type="ChEBI" id="CHEBI:58052"/>
        <dbReference type="ChEBI" id="CHEBI:58223"/>
        <dbReference type="ChEBI" id="CHEBI:142405"/>
        <dbReference type="ChEBI" id="CHEBI:177336"/>
    </reaction>
</comment>
<evidence type="ECO:0000256" key="8">
    <source>
        <dbReference type="ARBA" id="ARBA00022692"/>
    </source>
</evidence>
<gene>
    <name evidence="21" type="ORF">TCAL_12541</name>
</gene>
<dbReference type="Proteomes" id="UP000318571">
    <property type="component" value="Chromosome 12"/>
</dbReference>
<accession>A0A553PS72</accession>
<dbReference type="Pfam" id="PF13896">
    <property type="entry name" value="Glyco_transf_49"/>
    <property type="match status" value="2"/>
</dbReference>
<comment type="similarity">
    <text evidence="4">Belongs to the glycosyltransferase 49 family.</text>
</comment>
<dbReference type="UniPathway" id="UPA00378"/>
<dbReference type="GO" id="GO:0000139">
    <property type="term" value="C:Golgi membrane"/>
    <property type="evidence" value="ECO:0007669"/>
    <property type="project" value="UniProtKB-SubCell"/>
</dbReference>
<evidence type="ECO:0000256" key="9">
    <source>
        <dbReference type="ARBA" id="ARBA00022723"/>
    </source>
</evidence>
<evidence type="ECO:0000256" key="12">
    <source>
        <dbReference type="ARBA" id="ARBA00023034"/>
    </source>
</evidence>
<keyword evidence="15" id="KW-0464">Manganese</keyword>
<dbReference type="GO" id="GO:0015020">
    <property type="term" value="F:glucuronosyltransferase activity"/>
    <property type="evidence" value="ECO:0007669"/>
    <property type="project" value="InterPro"/>
</dbReference>
<evidence type="ECO:0000256" key="20">
    <source>
        <dbReference type="ARBA" id="ARBA00047852"/>
    </source>
</evidence>
<sequence>MFNVTRKTRSLFFFLALGVTFYALIRLQPEGYKPPKRSFYIHDVNDGGEFVLHDDNLGIRMFAIVGSAWQSLSHQSVVTLCTQGNLDYMGNLPYLGSRWKGPMSIAIYVPGIDWDLTRIPKPDCRSSKQVLKEILSHRTAKHEEFIANDSYPYNIMRNVARDGVLTSFILMSDVDHVPNENIFDTLEDFIRQERILYGKKRAYVIPQYELNRTKGATIPRDKSELLELKRRNLSGTMYEEFFPQFQHCIKTKLWETINGTNESAEPGLAMQVNFSFSCEMTLVHKATDPYFDERFRGYGCDRFSQVRSFVLYTGFCDNHKPWVV</sequence>
<evidence type="ECO:0000256" key="16">
    <source>
        <dbReference type="ARBA" id="ARBA00030723"/>
    </source>
</evidence>